<comment type="caution">
    <text evidence="7">The sequence shown here is derived from an EMBL/GenBank/DDBJ whole genome shotgun (WGS) entry which is preliminary data.</text>
</comment>
<dbReference type="Proteomes" id="UP000238642">
    <property type="component" value="Unassembled WGS sequence"/>
</dbReference>
<evidence type="ECO:0000256" key="3">
    <source>
        <dbReference type="ARBA" id="ARBA00022989"/>
    </source>
</evidence>
<feature type="transmembrane region" description="Helical" evidence="5">
    <location>
        <begin position="36"/>
        <end position="56"/>
    </location>
</feature>
<feature type="domain" description="AprE-like beta-barrel" evidence="6">
    <location>
        <begin position="285"/>
        <end position="371"/>
    </location>
</feature>
<keyword evidence="2 5" id="KW-0812">Transmembrane</keyword>
<dbReference type="Gene3D" id="2.40.50.100">
    <property type="match status" value="1"/>
</dbReference>
<evidence type="ECO:0000256" key="1">
    <source>
        <dbReference type="ARBA" id="ARBA00004167"/>
    </source>
</evidence>
<dbReference type="PANTHER" id="PTHR30386">
    <property type="entry name" value="MEMBRANE FUSION SUBUNIT OF EMRAB-TOLC MULTIDRUG EFFLUX PUMP"/>
    <property type="match status" value="1"/>
</dbReference>
<proteinExistence type="predicted"/>
<evidence type="ECO:0000259" key="6">
    <source>
        <dbReference type="Pfam" id="PF26002"/>
    </source>
</evidence>
<dbReference type="AlphaFoldDB" id="A0A2S9JVC0"/>
<keyword evidence="3 5" id="KW-1133">Transmembrane helix</keyword>
<evidence type="ECO:0000256" key="2">
    <source>
        <dbReference type="ARBA" id="ARBA00022692"/>
    </source>
</evidence>
<dbReference type="Gene3D" id="2.40.30.170">
    <property type="match status" value="1"/>
</dbReference>
<dbReference type="InterPro" id="IPR058982">
    <property type="entry name" value="Beta-barrel_AprE"/>
</dbReference>
<dbReference type="InterPro" id="IPR050739">
    <property type="entry name" value="MFP"/>
</dbReference>
<evidence type="ECO:0000313" key="7">
    <source>
        <dbReference type="EMBL" id="PRD57081.1"/>
    </source>
</evidence>
<name>A0A2S9JVC0_9SPHI</name>
<reference evidence="7 8" key="1">
    <citation type="submission" date="2018-02" db="EMBL/GenBank/DDBJ databases">
        <title>The draft genome of Sphingobacterium gobiense H7.</title>
        <authorList>
            <person name="Li L."/>
            <person name="Liu L."/>
            <person name="Zhang X."/>
            <person name="Wang T."/>
            <person name="Liang L."/>
        </authorList>
    </citation>
    <scope>NUCLEOTIDE SEQUENCE [LARGE SCALE GENOMIC DNA]</scope>
    <source>
        <strain evidence="7 8">ACCC 05757</strain>
    </source>
</reference>
<dbReference type="Pfam" id="PF26002">
    <property type="entry name" value="Beta-barrel_AprE"/>
    <property type="match status" value="1"/>
</dbReference>
<dbReference type="EMBL" id="PVBS01000001">
    <property type="protein sequence ID" value="PRD57081.1"/>
    <property type="molecule type" value="Genomic_DNA"/>
</dbReference>
<protein>
    <submittedName>
        <fullName evidence="7">Secretion protein HlyD</fullName>
    </submittedName>
</protein>
<evidence type="ECO:0000313" key="8">
    <source>
        <dbReference type="Proteomes" id="UP000238642"/>
    </source>
</evidence>
<accession>A0A2S9JVC0</accession>
<comment type="subcellular location">
    <subcellularLocation>
        <location evidence="1">Membrane</location>
        <topology evidence="1">Single-pass membrane protein</topology>
    </subcellularLocation>
</comment>
<evidence type="ECO:0000256" key="4">
    <source>
        <dbReference type="ARBA" id="ARBA00023136"/>
    </source>
</evidence>
<gene>
    <name evidence="7" type="ORF">C5749_07710</name>
</gene>
<keyword evidence="4 5" id="KW-0472">Membrane</keyword>
<evidence type="ECO:0000256" key="5">
    <source>
        <dbReference type="SAM" id="Phobius"/>
    </source>
</evidence>
<dbReference type="PANTHER" id="PTHR30386:SF26">
    <property type="entry name" value="TRANSPORT PROTEIN COMB"/>
    <property type="match status" value="1"/>
</dbReference>
<organism evidence="7 8">
    <name type="scientific">Sphingobacterium gobiense</name>
    <dbReference type="NCBI Taxonomy" id="1382456"/>
    <lineage>
        <taxon>Bacteria</taxon>
        <taxon>Pseudomonadati</taxon>
        <taxon>Bacteroidota</taxon>
        <taxon>Sphingobacteriia</taxon>
        <taxon>Sphingobacteriales</taxon>
        <taxon>Sphingobacteriaceae</taxon>
        <taxon>Sphingobacterium</taxon>
    </lineage>
</organism>
<dbReference type="GO" id="GO:0016020">
    <property type="term" value="C:membrane"/>
    <property type="evidence" value="ECO:0007669"/>
    <property type="project" value="UniProtKB-SubCell"/>
</dbReference>
<sequence length="395" mass="45097">MANQGGYFSGMKRIFPAEIIEYSVEHHFHRHHTRTLVVYQVLLCAFIIGFISLFFIRVSINVIGGGTLRPVVERNVIKSPVNGKLDRVFIKENQRVATGDVLFTLQTDLLENQKGLTDERQREVSLRIRDLAQLTALKRAGHEATLTLSTALYRQQYQLFTEQVNDAAISLREVKTQFDRQKQLYDKRIISTAEFDGVSYALEKAETRLRVLYDEQVSQWQSDQAGLQQEYMELATKQSQYLQEREHYEIKAPMAGTIQQFNGAQPGNFLTQGETLAEISPDSGLVAEVQVSPKDIGLLKVGMPVKIQVDAFDYNQWGMVEAHVVDVADDVRLTQQGVPIFRVQCQLHQLLLRLPNGYTGTLRKGMSFRARFPVANRTLFQLLYDKADDWLNPSR</sequence>
<keyword evidence="8" id="KW-1185">Reference proteome</keyword>